<dbReference type="InterPro" id="IPR003817">
    <property type="entry name" value="PS_Dcarbxylase"/>
</dbReference>
<evidence type="ECO:0000313" key="13">
    <source>
        <dbReference type="Proteomes" id="UP000823604"/>
    </source>
</evidence>
<evidence type="ECO:0000256" key="9">
    <source>
        <dbReference type="ARBA" id="ARBA00023264"/>
    </source>
</evidence>
<dbReference type="PANTHER" id="PTHR35809">
    <property type="entry name" value="ARCHAETIDYLSERINE DECARBOXYLASE PROENZYME-RELATED"/>
    <property type="match status" value="1"/>
</dbReference>
<keyword evidence="6" id="KW-0865">Zymogen</keyword>
<evidence type="ECO:0000256" key="10">
    <source>
        <dbReference type="ARBA" id="ARBA00023317"/>
    </source>
</evidence>
<evidence type="ECO:0000256" key="8">
    <source>
        <dbReference type="ARBA" id="ARBA00023239"/>
    </source>
</evidence>
<keyword evidence="2" id="KW-0444">Lipid biosynthesis</keyword>
<keyword evidence="8 12" id="KW-0456">Lyase</keyword>
<keyword evidence="11" id="KW-0812">Transmembrane</keyword>
<reference evidence="12" key="1">
    <citation type="submission" date="2020-10" db="EMBL/GenBank/DDBJ databases">
        <authorList>
            <person name="Gilroy R."/>
        </authorList>
    </citation>
    <scope>NUCLEOTIDE SEQUENCE</scope>
    <source>
        <strain evidence="12">B1-8020</strain>
    </source>
</reference>
<evidence type="ECO:0000256" key="3">
    <source>
        <dbReference type="ARBA" id="ARBA00022793"/>
    </source>
</evidence>
<dbReference type="Pfam" id="PF02666">
    <property type="entry name" value="PS_Dcarbxylase"/>
    <property type="match status" value="1"/>
</dbReference>
<keyword evidence="11" id="KW-1133">Transmembrane helix</keyword>
<dbReference type="InterPro" id="IPR033175">
    <property type="entry name" value="PSD-A"/>
</dbReference>
<keyword evidence="4" id="KW-0443">Lipid metabolism</keyword>
<evidence type="ECO:0000256" key="4">
    <source>
        <dbReference type="ARBA" id="ARBA00023098"/>
    </source>
</evidence>
<dbReference type="AlphaFoldDB" id="A0A9D9IJ67"/>
<keyword evidence="1" id="KW-1003">Cell membrane</keyword>
<evidence type="ECO:0000256" key="11">
    <source>
        <dbReference type="SAM" id="Phobius"/>
    </source>
</evidence>
<comment type="caution">
    <text evidence="12">The sequence shown here is derived from an EMBL/GenBank/DDBJ whole genome shotgun (WGS) entry which is preliminary data.</text>
</comment>
<evidence type="ECO:0000256" key="5">
    <source>
        <dbReference type="ARBA" id="ARBA00023136"/>
    </source>
</evidence>
<feature type="transmembrane region" description="Helical" evidence="11">
    <location>
        <begin position="7"/>
        <end position="27"/>
    </location>
</feature>
<accession>A0A9D9IJ67</accession>
<sequence>MKVHRDGFGTILVSYLGVLAICGSIIYFVDCLFVRIMAGIVGLVPLAFLPYFFRVPKRKCVRGKGIVTSAADGEVVIIQKVYEPEYLKKEALKISVYMDFFNVHVNFYPLSGLVTYFKYHPGRYLLAFKPKASEENEHTSVAIRSEGGQEILFRQIAGTFARRIVCYAEVGKPVKGATQCGIIKFGSRVDVFLPADAQPCVQLGDKVRACETIIARLHE</sequence>
<gene>
    <name evidence="12" type="ORF">IAB81_02945</name>
</gene>
<name>A0A9D9IJ67_9BACT</name>
<reference evidence="12" key="2">
    <citation type="journal article" date="2021" name="PeerJ">
        <title>Extensive microbial diversity within the chicken gut microbiome revealed by metagenomics and culture.</title>
        <authorList>
            <person name="Gilroy R."/>
            <person name="Ravi A."/>
            <person name="Getino M."/>
            <person name="Pursley I."/>
            <person name="Horton D.L."/>
            <person name="Alikhan N.F."/>
            <person name="Baker D."/>
            <person name="Gharbi K."/>
            <person name="Hall N."/>
            <person name="Watson M."/>
            <person name="Adriaenssens E.M."/>
            <person name="Foster-Nyarko E."/>
            <person name="Jarju S."/>
            <person name="Secka A."/>
            <person name="Antonio M."/>
            <person name="Oren A."/>
            <person name="Chaudhuri R.R."/>
            <person name="La Ragione R."/>
            <person name="Hildebrand F."/>
            <person name="Pallen M.J."/>
        </authorList>
    </citation>
    <scope>NUCLEOTIDE SEQUENCE</scope>
    <source>
        <strain evidence="12">B1-8020</strain>
    </source>
</reference>
<dbReference type="GO" id="GO:0004609">
    <property type="term" value="F:phosphatidylserine decarboxylase activity"/>
    <property type="evidence" value="ECO:0007669"/>
    <property type="project" value="UniProtKB-EC"/>
</dbReference>
<organism evidence="12 13">
    <name type="scientific">Candidatus Merdivivens pullicola</name>
    <dbReference type="NCBI Taxonomy" id="2840872"/>
    <lineage>
        <taxon>Bacteria</taxon>
        <taxon>Pseudomonadati</taxon>
        <taxon>Bacteroidota</taxon>
        <taxon>Bacteroidia</taxon>
        <taxon>Bacteroidales</taxon>
        <taxon>Muribaculaceae</taxon>
        <taxon>Muribaculaceae incertae sedis</taxon>
        <taxon>Candidatus Merdivivens</taxon>
    </lineage>
</organism>
<protein>
    <submittedName>
        <fullName evidence="12">Phosphatidylserine decarboxylase family protein</fullName>
        <ecNumber evidence="12">4.1.1.65</ecNumber>
    </submittedName>
</protein>
<keyword evidence="5 11" id="KW-0472">Membrane</keyword>
<keyword evidence="9" id="KW-1208">Phospholipid metabolism</keyword>
<feature type="transmembrane region" description="Helical" evidence="11">
    <location>
        <begin position="33"/>
        <end position="53"/>
    </location>
</feature>
<evidence type="ECO:0000256" key="1">
    <source>
        <dbReference type="ARBA" id="ARBA00022475"/>
    </source>
</evidence>
<keyword evidence="7" id="KW-0594">Phospholipid biosynthesis</keyword>
<dbReference type="Proteomes" id="UP000823604">
    <property type="component" value="Unassembled WGS sequence"/>
</dbReference>
<keyword evidence="10" id="KW-0670">Pyruvate</keyword>
<evidence type="ECO:0000256" key="6">
    <source>
        <dbReference type="ARBA" id="ARBA00023145"/>
    </source>
</evidence>
<keyword evidence="3" id="KW-0210">Decarboxylase</keyword>
<evidence type="ECO:0000313" key="12">
    <source>
        <dbReference type="EMBL" id="MBO8472571.1"/>
    </source>
</evidence>
<dbReference type="NCBIfam" id="NF003678">
    <property type="entry name" value="PRK05305.1-2"/>
    <property type="match status" value="1"/>
</dbReference>
<dbReference type="EC" id="4.1.1.65" evidence="12"/>
<dbReference type="EMBL" id="JADIMA010000031">
    <property type="protein sequence ID" value="MBO8472571.1"/>
    <property type="molecule type" value="Genomic_DNA"/>
</dbReference>
<dbReference type="PANTHER" id="PTHR35809:SF1">
    <property type="entry name" value="ARCHAETIDYLSERINE DECARBOXYLASE PROENZYME-RELATED"/>
    <property type="match status" value="1"/>
</dbReference>
<dbReference type="GO" id="GO:0008654">
    <property type="term" value="P:phospholipid biosynthetic process"/>
    <property type="evidence" value="ECO:0007669"/>
    <property type="project" value="UniProtKB-KW"/>
</dbReference>
<proteinExistence type="predicted"/>
<evidence type="ECO:0000256" key="2">
    <source>
        <dbReference type="ARBA" id="ARBA00022516"/>
    </source>
</evidence>
<evidence type="ECO:0000256" key="7">
    <source>
        <dbReference type="ARBA" id="ARBA00023209"/>
    </source>
</evidence>